<dbReference type="PROSITE" id="PS01096">
    <property type="entry name" value="PPIC_PPIASE_1"/>
    <property type="match status" value="1"/>
</dbReference>
<dbReference type="InterPro" id="IPR027304">
    <property type="entry name" value="Trigger_fact/SurA_dom_sf"/>
</dbReference>
<evidence type="ECO:0000256" key="8">
    <source>
        <dbReference type="ARBA" id="ARBA00023139"/>
    </source>
</evidence>
<accession>A0A3R9PY11</accession>
<dbReference type="EMBL" id="RBVX01000064">
    <property type="protein sequence ID" value="RSL29494.1"/>
    <property type="molecule type" value="Genomic_DNA"/>
</dbReference>
<evidence type="ECO:0000256" key="1">
    <source>
        <dbReference type="ARBA" id="ARBA00000971"/>
    </source>
</evidence>
<reference evidence="14 15" key="1">
    <citation type="submission" date="2018-10" db="EMBL/GenBank/DDBJ databases">
        <title>Draft genome sequence of Bacillus salarius IM0101, isolated from a hypersaline soil in Inner Mongolia, China.</title>
        <authorList>
            <person name="Yamprayoonswat W."/>
            <person name="Boonvisut S."/>
            <person name="Jumpathong W."/>
            <person name="Sittihan S."/>
            <person name="Ruangsuj P."/>
            <person name="Wanthongcharoen S."/>
            <person name="Thongpramul N."/>
            <person name="Pimmason S."/>
            <person name="Yu B."/>
            <person name="Yasawong M."/>
        </authorList>
    </citation>
    <scope>NUCLEOTIDE SEQUENCE [LARGE SCALE GENOMIC DNA]</scope>
    <source>
        <strain evidence="14 15">IM0101</strain>
    </source>
</reference>
<dbReference type="PROSITE" id="PS51257">
    <property type="entry name" value="PROKAR_LIPOPROTEIN"/>
    <property type="match status" value="1"/>
</dbReference>
<dbReference type="OrthoDB" id="14196at2"/>
<proteinExistence type="inferred from homology"/>
<evidence type="ECO:0000256" key="3">
    <source>
        <dbReference type="ARBA" id="ARBA00006071"/>
    </source>
</evidence>
<comment type="caution">
    <text evidence="14">The sequence shown here is derived from an EMBL/GenBank/DDBJ whole genome shotgun (WGS) entry which is preliminary data.</text>
</comment>
<dbReference type="GO" id="GO:0005886">
    <property type="term" value="C:plasma membrane"/>
    <property type="evidence" value="ECO:0007669"/>
    <property type="project" value="UniProtKB-SubCell"/>
</dbReference>
<evidence type="ECO:0000256" key="11">
    <source>
        <dbReference type="HAMAP-Rule" id="MF_01145"/>
    </source>
</evidence>
<evidence type="ECO:0000256" key="7">
    <source>
        <dbReference type="ARBA" id="ARBA00023136"/>
    </source>
</evidence>
<keyword evidence="9 11" id="KW-0413">Isomerase</keyword>
<dbReference type="InterPro" id="IPR000297">
    <property type="entry name" value="PPIase_PpiC"/>
</dbReference>
<keyword evidence="6 11" id="KW-0697">Rotamase</keyword>
<keyword evidence="5 11" id="KW-0732">Signal</keyword>
<dbReference type="GO" id="GO:0003755">
    <property type="term" value="F:peptidyl-prolyl cis-trans isomerase activity"/>
    <property type="evidence" value="ECO:0007669"/>
    <property type="project" value="UniProtKB-UniRule"/>
</dbReference>
<evidence type="ECO:0000256" key="4">
    <source>
        <dbReference type="ARBA" id="ARBA00022475"/>
    </source>
</evidence>
<protein>
    <recommendedName>
        <fullName evidence="11">Foldase protein PrsA</fullName>
        <ecNumber evidence="11">5.2.1.8</ecNumber>
    </recommendedName>
</protein>
<dbReference type="GO" id="GO:0006457">
    <property type="term" value="P:protein folding"/>
    <property type="evidence" value="ECO:0007669"/>
    <property type="project" value="UniProtKB-UniRule"/>
</dbReference>
<evidence type="ECO:0000259" key="13">
    <source>
        <dbReference type="PROSITE" id="PS50198"/>
    </source>
</evidence>
<evidence type="ECO:0000256" key="5">
    <source>
        <dbReference type="ARBA" id="ARBA00022729"/>
    </source>
</evidence>
<dbReference type="HAMAP" id="MF_01145">
    <property type="entry name" value="Foldase_PrsA"/>
    <property type="match status" value="1"/>
</dbReference>
<dbReference type="AlphaFoldDB" id="A0A3R9PY11"/>
<keyword evidence="8 11" id="KW-0564">Palmitate</keyword>
<organism evidence="14 15">
    <name type="scientific">Salibacterium salarium</name>
    <dbReference type="NCBI Taxonomy" id="284579"/>
    <lineage>
        <taxon>Bacteria</taxon>
        <taxon>Bacillati</taxon>
        <taxon>Bacillota</taxon>
        <taxon>Bacilli</taxon>
        <taxon>Bacillales</taxon>
        <taxon>Bacillaceae</taxon>
    </lineage>
</organism>
<comment type="function">
    <text evidence="11">Plays a major role in protein secretion by helping the post-translocational extracellular folding of several secreted proteins.</text>
</comment>
<dbReference type="PANTHER" id="PTHR47245:SF1">
    <property type="entry name" value="FOLDASE PROTEIN PRSA"/>
    <property type="match status" value="1"/>
</dbReference>
<name>A0A3R9PY11_9BACI</name>
<dbReference type="Pfam" id="PF13616">
    <property type="entry name" value="Rotamase_3"/>
    <property type="match status" value="1"/>
</dbReference>
<dbReference type="Gene3D" id="3.10.50.40">
    <property type="match status" value="1"/>
</dbReference>
<dbReference type="RefSeq" id="WP_125562436.1">
    <property type="nucleotide sequence ID" value="NZ_RBVX01000064.1"/>
</dbReference>
<feature type="chain" id="PRO_5039697465" description="Foldase protein PrsA" evidence="12">
    <location>
        <begin position="20"/>
        <end position="293"/>
    </location>
</feature>
<dbReference type="InterPro" id="IPR046357">
    <property type="entry name" value="PPIase_dom_sf"/>
</dbReference>
<gene>
    <name evidence="11" type="primary">prsA</name>
    <name evidence="14" type="ORF">D7Z54_30965</name>
</gene>
<keyword evidence="10 11" id="KW-0449">Lipoprotein</keyword>
<feature type="domain" description="PpiC" evidence="13">
    <location>
        <begin position="154"/>
        <end position="243"/>
    </location>
</feature>
<dbReference type="InterPro" id="IPR023059">
    <property type="entry name" value="Foldase_PrsA"/>
</dbReference>
<evidence type="ECO:0000256" key="6">
    <source>
        <dbReference type="ARBA" id="ARBA00023110"/>
    </source>
</evidence>
<keyword evidence="4 11" id="KW-1003">Cell membrane</keyword>
<keyword evidence="15" id="KW-1185">Reference proteome</keyword>
<sequence length="293" mass="33241">MKKLLLTTLGVTCFFVITACSGDQENDESTIVEVNETQITEAEFIGELKDGFGEQVLNEMVQNTIINDKAEQFEINSDRVEEEFQSFKEDYGVEDDEQLLTLLQSQFQLPVESVDDFKNDVLKPQLVISEIAEADVEITEEAKQEYYENNKEELESVSARHILVEDEQTAEEVKTKLDDGQDFAELAEEYSTDGSASQGGELGSFNRGQMVEPFENTAFSLETGEVSDPVETQHGFHIIEVLEKKESFEALERDIEESLKEEQAKPAEEVLQNLMDEANINIEESSYEDWLQT</sequence>
<evidence type="ECO:0000256" key="12">
    <source>
        <dbReference type="SAM" id="SignalP"/>
    </source>
</evidence>
<evidence type="ECO:0000256" key="10">
    <source>
        <dbReference type="ARBA" id="ARBA00023288"/>
    </source>
</evidence>
<dbReference type="SUPFAM" id="SSF54534">
    <property type="entry name" value="FKBP-like"/>
    <property type="match status" value="1"/>
</dbReference>
<dbReference type="PROSITE" id="PS50198">
    <property type="entry name" value="PPIC_PPIASE_2"/>
    <property type="match status" value="1"/>
</dbReference>
<dbReference type="PANTHER" id="PTHR47245">
    <property type="entry name" value="PEPTIDYLPROLYL ISOMERASE"/>
    <property type="match status" value="1"/>
</dbReference>
<dbReference type="EC" id="5.2.1.8" evidence="11"/>
<comment type="subcellular location">
    <subcellularLocation>
        <location evidence="2 11">Cell membrane</location>
        <topology evidence="2 11">Lipid-anchor</topology>
    </subcellularLocation>
</comment>
<dbReference type="SUPFAM" id="SSF109998">
    <property type="entry name" value="Triger factor/SurA peptide-binding domain-like"/>
    <property type="match status" value="1"/>
</dbReference>
<evidence type="ECO:0000313" key="14">
    <source>
        <dbReference type="EMBL" id="RSL29494.1"/>
    </source>
</evidence>
<dbReference type="InterPro" id="IPR023058">
    <property type="entry name" value="PPIase_PpiC_CS"/>
</dbReference>
<feature type="signal peptide" evidence="12">
    <location>
        <begin position="1"/>
        <end position="19"/>
    </location>
</feature>
<evidence type="ECO:0000313" key="15">
    <source>
        <dbReference type="Proteomes" id="UP000275076"/>
    </source>
</evidence>
<evidence type="ECO:0000256" key="9">
    <source>
        <dbReference type="ARBA" id="ARBA00023235"/>
    </source>
</evidence>
<keyword evidence="7 11" id="KW-0472">Membrane</keyword>
<dbReference type="InterPro" id="IPR050245">
    <property type="entry name" value="PrsA_foldase"/>
</dbReference>
<dbReference type="Proteomes" id="UP000275076">
    <property type="component" value="Unassembled WGS sequence"/>
</dbReference>
<comment type="similarity">
    <text evidence="3 11">Belongs to the PrsA family.</text>
</comment>
<evidence type="ECO:0000256" key="2">
    <source>
        <dbReference type="ARBA" id="ARBA00004193"/>
    </source>
</evidence>
<comment type="catalytic activity">
    <reaction evidence="1 11">
        <text>[protein]-peptidylproline (omega=180) = [protein]-peptidylproline (omega=0)</text>
        <dbReference type="Rhea" id="RHEA:16237"/>
        <dbReference type="Rhea" id="RHEA-COMP:10747"/>
        <dbReference type="Rhea" id="RHEA-COMP:10748"/>
        <dbReference type="ChEBI" id="CHEBI:83833"/>
        <dbReference type="ChEBI" id="CHEBI:83834"/>
        <dbReference type="EC" id="5.2.1.8"/>
    </reaction>
</comment>